<dbReference type="PANTHER" id="PTHR42870">
    <property type="entry name" value="ACETYL-COA C-ACETYLTRANSFERASE"/>
    <property type="match status" value="1"/>
</dbReference>
<sequence>MDKYQVGADLFAKVAEKSRRHAINNPYSMFSRPLTYQQVIDDKVIYGNYLTRLMACPPTCGAAAVIVCSEEFARQHGIASQVKILAQSMATDTEISWQDPINAVGKAMTQQAVEQVYCDAGIVLAILM</sequence>
<dbReference type="PANTHER" id="PTHR42870:SF1">
    <property type="entry name" value="NON-SPECIFIC LIPID-TRANSFER PROTEIN-LIKE 2"/>
    <property type="match status" value="1"/>
</dbReference>
<evidence type="ECO:0000313" key="1">
    <source>
        <dbReference type="EMBL" id="MCT8987591.1"/>
    </source>
</evidence>
<dbReference type="Gene3D" id="3.40.47.10">
    <property type="match status" value="1"/>
</dbReference>
<comment type="caution">
    <text evidence="1">The sequence shown here is derived from an EMBL/GenBank/DDBJ whole genome shotgun (WGS) entry which is preliminary data.</text>
</comment>
<gene>
    <name evidence="1" type="ORF">N4T56_15390</name>
</gene>
<dbReference type="EMBL" id="JAODOQ010000001">
    <property type="protein sequence ID" value="MCT8987591.1"/>
    <property type="molecule type" value="Genomic_DNA"/>
</dbReference>
<name>A0ABT2P5E7_9GAMM</name>
<dbReference type="SUPFAM" id="SSF53901">
    <property type="entry name" value="Thiolase-like"/>
    <property type="match status" value="1"/>
</dbReference>
<dbReference type="Proteomes" id="UP001431192">
    <property type="component" value="Unassembled WGS sequence"/>
</dbReference>
<reference evidence="1" key="1">
    <citation type="submission" date="2022-09" db="EMBL/GenBank/DDBJ databases">
        <title>Shewanella sp. KJ10-1 sp.nov, isolated from marine algae.</title>
        <authorList>
            <person name="Butt M."/>
            <person name="Lee J.K."/>
            <person name="Kim J.M."/>
            <person name="Choi D.G."/>
        </authorList>
    </citation>
    <scope>NUCLEOTIDE SEQUENCE</scope>
    <source>
        <strain evidence="1">KJ10-1</strain>
    </source>
</reference>
<protein>
    <recommendedName>
        <fullName evidence="3">Thiolase N-terminal domain-containing protein</fullName>
    </recommendedName>
</protein>
<keyword evidence="2" id="KW-1185">Reference proteome</keyword>
<dbReference type="RefSeq" id="WP_261733843.1">
    <property type="nucleotide sequence ID" value="NZ_JAODOQ010000001.1"/>
</dbReference>
<proteinExistence type="predicted"/>
<accession>A0ABT2P5E7</accession>
<evidence type="ECO:0000313" key="2">
    <source>
        <dbReference type="Proteomes" id="UP001431192"/>
    </source>
</evidence>
<evidence type="ECO:0008006" key="3">
    <source>
        <dbReference type="Google" id="ProtNLM"/>
    </source>
</evidence>
<dbReference type="InterPro" id="IPR016039">
    <property type="entry name" value="Thiolase-like"/>
</dbReference>
<organism evidence="1 2">
    <name type="scientific">Shewanella phaeophyticola</name>
    <dbReference type="NCBI Taxonomy" id="2978345"/>
    <lineage>
        <taxon>Bacteria</taxon>
        <taxon>Pseudomonadati</taxon>
        <taxon>Pseudomonadota</taxon>
        <taxon>Gammaproteobacteria</taxon>
        <taxon>Alteromonadales</taxon>
        <taxon>Shewanellaceae</taxon>
        <taxon>Shewanella</taxon>
    </lineage>
</organism>